<evidence type="ECO:0000256" key="4">
    <source>
        <dbReference type="SAM" id="SignalP"/>
    </source>
</evidence>
<dbReference type="Pfam" id="PF00019">
    <property type="entry name" value="TGF_beta"/>
    <property type="match status" value="1"/>
</dbReference>
<keyword evidence="3" id="KW-0339">Growth factor</keyword>
<dbReference type="CDD" id="cd19379">
    <property type="entry name" value="TGF_beta_GSDF"/>
    <property type="match status" value="1"/>
</dbReference>
<dbReference type="KEGG" id="alim:106516232"/>
<comment type="similarity">
    <text evidence="3">Belongs to the TGF-beta family.</text>
</comment>
<feature type="domain" description="TGF-beta family profile" evidence="5">
    <location>
        <begin position="86"/>
        <end position="198"/>
    </location>
</feature>
<feature type="chain" id="PRO_5014174144" evidence="4">
    <location>
        <begin position="20"/>
        <end position="208"/>
    </location>
</feature>
<name>A0A2I4B2K2_AUSLI</name>
<dbReference type="GO" id="GO:0005576">
    <property type="term" value="C:extracellular region"/>
    <property type="evidence" value="ECO:0007669"/>
    <property type="project" value="UniProtKB-SubCell"/>
</dbReference>
<dbReference type="CTD" id="571289"/>
<keyword evidence="6" id="KW-1185">Reference proteome</keyword>
<reference evidence="7" key="1">
    <citation type="submission" date="2025-08" db="UniProtKB">
        <authorList>
            <consortium name="RefSeq"/>
        </authorList>
    </citation>
    <scope>IDENTIFICATION</scope>
    <source>
        <strain evidence="7">Quisiro</strain>
        <tissue evidence="7">Liver</tissue>
    </source>
</reference>
<gene>
    <name evidence="7" type="primary">gsdf</name>
</gene>
<sequence>MSFAFAVMMMLLGSAVVSSFVLHPSKKEAAISANANQRCPDESLQSTRKSLLGALNMQTEPQLPAGFLDSIREQWQRAFRTTSLSAKDTATIIDSSSAENGNSTGLKCCSMSSVVSMKDLGWDSWVIHPLSLTIVRCALCNYVDNTMQCPSSSSTQDSQDNLPCCQPASQEMASIVYMDESGAITISSVQLTRSCGCGPGNTEQQGKK</sequence>
<feature type="signal peptide" evidence="4">
    <location>
        <begin position="1"/>
        <end position="19"/>
    </location>
</feature>
<evidence type="ECO:0000313" key="6">
    <source>
        <dbReference type="Proteomes" id="UP000192220"/>
    </source>
</evidence>
<evidence type="ECO:0000256" key="3">
    <source>
        <dbReference type="RuleBase" id="RU000354"/>
    </source>
</evidence>
<dbReference type="Gene3D" id="2.10.90.10">
    <property type="entry name" value="Cystine-knot cytokines"/>
    <property type="match status" value="1"/>
</dbReference>
<dbReference type="Proteomes" id="UP000192220">
    <property type="component" value="Unplaced"/>
</dbReference>
<dbReference type="STRING" id="52670.A0A2I4B2K2"/>
<dbReference type="InterPro" id="IPR029034">
    <property type="entry name" value="Cystine-knot_cytokine"/>
</dbReference>
<accession>A0A2I4B2K2</accession>
<dbReference type="OrthoDB" id="8997642at2759"/>
<dbReference type="InterPro" id="IPR001839">
    <property type="entry name" value="TGF-b_C"/>
</dbReference>
<evidence type="ECO:0000256" key="2">
    <source>
        <dbReference type="ARBA" id="ARBA00022525"/>
    </source>
</evidence>
<dbReference type="SMART" id="SM00204">
    <property type="entry name" value="TGFB"/>
    <property type="match status" value="1"/>
</dbReference>
<dbReference type="SUPFAM" id="SSF57501">
    <property type="entry name" value="Cystine-knot cytokines"/>
    <property type="match status" value="1"/>
</dbReference>
<evidence type="ECO:0000313" key="7">
    <source>
        <dbReference type="RefSeq" id="XP_013861943.1"/>
    </source>
</evidence>
<evidence type="ECO:0000259" key="5">
    <source>
        <dbReference type="PROSITE" id="PS51362"/>
    </source>
</evidence>
<proteinExistence type="inferred from homology"/>
<keyword evidence="2" id="KW-0964">Secreted</keyword>
<dbReference type="PROSITE" id="PS51362">
    <property type="entry name" value="TGF_BETA_2"/>
    <property type="match status" value="1"/>
</dbReference>
<dbReference type="AlphaFoldDB" id="A0A2I4B2K2"/>
<evidence type="ECO:0000256" key="1">
    <source>
        <dbReference type="ARBA" id="ARBA00004613"/>
    </source>
</evidence>
<protein>
    <submittedName>
        <fullName evidence="7">Bone morphogenetic protein 6</fullName>
    </submittedName>
</protein>
<organism evidence="6 7">
    <name type="scientific">Austrofundulus limnaeus</name>
    <name type="common">Annual killifish</name>
    <dbReference type="NCBI Taxonomy" id="52670"/>
    <lineage>
        <taxon>Eukaryota</taxon>
        <taxon>Metazoa</taxon>
        <taxon>Chordata</taxon>
        <taxon>Craniata</taxon>
        <taxon>Vertebrata</taxon>
        <taxon>Euteleostomi</taxon>
        <taxon>Actinopterygii</taxon>
        <taxon>Neopterygii</taxon>
        <taxon>Teleostei</taxon>
        <taxon>Neoteleostei</taxon>
        <taxon>Acanthomorphata</taxon>
        <taxon>Ovalentaria</taxon>
        <taxon>Atherinomorphae</taxon>
        <taxon>Cyprinodontiformes</taxon>
        <taxon>Rivulidae</taxon>
        <taxon>Austrofundulus</taxon>
    </lineage>
</organism>
<dbReference type="InParanoid" id="A0A2I4B2K2"/>
<comment type="subcellular location">
    <subcellularLocation>
        <location evidence="1">Secreted</location>
    </subcellularLocation>
</comment>
<dbReference type="GO" id="GO:0008083">
    <property type="term" value="F:growth factor activity"/>
    <property type="evidence" value="ECO:0007669"/>
    <property type="project" value="UniProtKB-KW"/>
</dbReference>
<keyword evidence="4" id="KW-0732">Signal</keyword>
<dbReference type="RefSeq" id="XP_013861943.1">
    <property type="nucleotide sequence ID" value="XM_014006489.1"/>
</dbReference>